<keyword evidence="2" id="KW-0732">Signal</keyword>
<dbReference type="EMBL" id="DXCL01000006">
    <property type="protein sequence ID" value="HIZ02840.1"/>
    <property type="molecule type" value="Genomic_DNA"/>
</dbReference>
<keyword evidence="1" id="KW-1133">Transmembrane helix</keyword>
<dbReference type="Proteomes" id="UP000824132">
    <property type="component" value="Unassembled WGS sequence"/>
</dbReference>
<name>A0A9D2CX13_9FIRM</name>
<proteinExistence type="predicted"/>
<organism evidence="3 4">
    <name type="scientific">Candidatus Borkfalkia avistercoris</name>
    <dbReference type="NCBI Taxonomy" id="2838504"/>
    <lineage>
        <taxon>Bacteria</taxon>
        <taxon>Bacillati</taxon>
        <taxon>Bacillota</taxon>
        <taxon>Clostridia</taxon>
        <taxon>Christensenellales</taxon>
        <taxon>Christensenellaceae</taxon>
        <taxon>Candidatus Borkfalkia</taxon>
    </lineage>
</organism>
<comment type="caution">
    <text evidence="3">The sequence shown here is derived from an EMBL/GenBank/DDBJ whole genome shotgun (WGS) entry which is preliminary data.</text>
</comment>
<keyword evidence="1" id="KW-0812">Transmembrane</keyword>
<dbReference type="AlphaFoldDB" id="A0A9D2CX13"/>
<evidence type="ECO:0000256" key="1">
    <source>
        <dbReference type="SAM" id="Phobius"/>
    </source>
</evidence>
<reference evidence="3" key="2">
    <citation type="submission" date="2021-04" db="EMBL/GenBank/DDBJ databases">
        <authorList>
            <person name="Gilroy R."/>
        </authorList>
    </citation>
    <scope>NUCLEOTIDE SEQUENCE</scope>
    <source>
        <strain evidence="3">CHK187-5294</strain>
    </source>
</reference>
<sequence>MKKLSIFVLTALLFAGCLPSLTAFAEAEAESYARVTQEGVYFYRYADESAGLFILPRTYFVKITGEAGNFYKVSYGDAGAALEGYCKASEVTPVNYIPETPYLSYTVTVTFRADNGGMDLPDSFFTEYEAEAAYYGEFMYGSATCYYVNMEGRFGYVPAAACSAVNYPENTEHPEEETPPAEEEPAAEQSFGALNVVLICVLAVAALGALYFLFRPSKARRTEPAAYDETEDVF</sequence>
<evidence type="ECO:0000313" key="3">
    <source>
        <dbReference type="EMBL" id="HIZ02840.1"/>
    </source>
</evidence>
<evidence type="ECO:0000313" key="4">
    <source>
        <dbReference type="Proteomes" id="UP000824132"/>
    </source>
</evidence>
<gene>
    <name evidence="3" type="ORF">H9727_00975</name>
</gene>
<evidence type="ECO:0000256" key="2">
    <source>
        <dbReference type="SAM" id="SignalP"/>
    </source>
</evidence>
<dbReference type="PROSITE" id="PS51257">
    <property type="entry name" value="PROKAR_LIPOPROTEIN"/>
    <property type="match status" value="1"/>
</dbReference>
<accession>A0A9D2CX13</accession>
<protein>
    <submittedName>
        <fullName evidence="3">Uncharacterized protein</fullName>
    </submittedName>
</protein>
<feature type="signal peptide" evidence="2">
    <location>
        <begin position="1"/>
        <end position="25"/>
    </location>
</feature>
<reference evidence="3" key="1">
    <citation type="journal article" date="2021" name="PeerJ">
        <title>Extensive microbial diversity within the chicken gut microbiome revealed by metagenomics and culture.</title>
        <authorList>
            <person name="Gilroy R."/>
            <person name="Ravi A."/>
            <person name="Getino M."/>
            <person name="Pursley I."/>
            <person name="Horton D.L."/>
            <person name="Alikhan N.F."/>
            <person name="Baker D."/>
            <person name="Gharbi K."/>
            <person name="Hall N."/>
            <person name="Watson M."/>
            <person name="Adriaenssens E.M."/>
            <person name="Foster-Nyarko E."/>
            <person name="Jarju S."/>
            <person name="Secka A."/>
            <person name="Antonio M."/>
            <person name="Oren A."/>
            <person name="Chaudhuri R.R."/>
            <person name="La Ragione R."/>
            <person name="Hildebrand F."/>
            <person name="Pallen M.J."/>
        </authorList>
    </citation>
    <scope>NUCLEOTIDE SEQUENCE</scope>
    <source>
        <strain evidence="3">CHK187-5294</strain>
    </source>
</reference>
<feature type="chain" id="PRO_5039394771" evidence="2">
    <location>
        <begin position="26"/>
        <end position="234"/>
    </location>
</feature>
<feature type="transmembrane region" description="Helical" evidence="1">
    <location>
        <begin position="191"/>
        <end position="214"/>
    </location>
</feature>
<keyword evidence="1" id="KW-0472">Membrane</keyword>